<name>A0A5M6C9Z4_9FLAO</name>
<keyword evidence="1" id="KW-0812">Transmembrane</keyword>
<reference evidence="2 3" key="1">
    <citation type="submission" date="2019-09" db="EMBL/GenBank/DDBJ databases">
        <title>Genome sequence and assembly of Flavobacterium sp.</title>
        <authorList>
            <person name="Chhetri G."/>
        </authorList>
    </citation>
    <scope>NUCLEOTIDE SEQUENCE [LARGE SCALE GENOMIC DNA]</scope>
    <source>
        <strain evidence="2 3">SNL9</strain>
    </source>
</reference>
<feature type="transmembrane region" description="Helical" evidence="1">
    <location>
        <begin position="32"/>
        <end position="52"/>
    </location>
</feature>
<dbReference type="Proteomes" id="UP000325141">
    <property type="component" value="Unassembled WGS sequence"/>
</dbReference>
<proteinExistence type="predicted"/>
<sequence length="116" mass="13351">MKAIKILNTIAVGIPIMLMLIGIIKQDSAGEFIGYALFSTMFTGFVQVMLGLSLLRKFPENIHYQIYIVAVVLFFVLWFIVHSFDLYDFGYLLLWIPPCLAVYLSILIYSRTNNEF</sequence>
<dbReference type="RefSeq" id="WP_150014573.1">
    <property type="nucleotide sequence ID" value="NZ_VWSG01000015.1"/>
</dbReference>
<accession>A0A5M6C9Z4</accession>
<gene>
    <name evidence="2" type="ORF">F0460_14690</name>
</gene>
<dbReference type="AlphaFoldDB" id="A0A5M6C9Z4"/>
<keyword evidence="1" id="KW-0472">Membrane</keyword>
<feature type="transmembrane region" description="Helical" evidence="1">
    <location>
        <begin position="90"/>
        <end position="109"/>
    </location>
</feature>
<evidence type="ECO:0000256" key="1">
    <source>
        <dbReference type="SAM" id="Phobius"/>
    </source>
</evidence>
<keyword evidence="3" id="KW-1185">Reference proteome</keyword>
<feature type="transmembrane region" description="Helical" evidence="1">
    <location>
        <begin position="7"/>
        <end position="26"/>
    </location>
</feature>
<comment type="caution">
    <text evidence="2">The sequence shown here is derived from an EMBL/GenBank/DDBJ whole genome shotgun (WGS) entry which is preliminary data.</text>
</comment>
<protein>
    <submittedName>
        <fullName evidence="2">Uncharacterized protein</fullName>
    </submittedName>
</protein>
<organism evidence="2 3">
    <name type="scientific">Paenimyroides baculatum</name>
    <dbReference type="NCBI Taxonomy" id="2608000"/>
    <lineage>
        <taxon>Bacteria</taxon>
        <taxon>Pseudomonadati</taxon>
        <taxon>Bacteroidota</taxon>
        <taxon>Flavobacteriia</taxon>
        <taxon>Flavobacteriales</taxon>
        <taxon>Flavobacteriaceae</taxon>
        <taxon>Paenimyroides</taxon>
    </lineage>
</organism>
<keyword evidence="1" id="KW-1133">Transmembrane helix</keyword>
<evidence type="ECO:0000313" key="3">
    <source>
        <dbReference type="Proteomes" id="UP000325141"/>
    </source>
</evidence>
<dbReference type="EMBL" id="VWSG01000015">
    <property type="protein sequence ID" value="KAA5531863.1"/>
    <property type="molecule type" value="Genomic_DNA"/>
</dbReference>
<evidence type="ECO:0000313" key="2">
    <source>
        <dbReference type="EMBL" id="KAA5531863.1"/>
    </source>
</evidence>
<feature type="transmembrane region" description="Helical" evidence="1">
    <location>
        <begin position="64"/>
        <end position="84"/>
    </location>
</feature>